<dbReference type="RefSeq" id="WP_379575479.1">
    <property type="nucleotide sequence ID" value="NZ_JBHUFV010000043.1"/>
</dbReference>
<reference evidence="2" key="1">
    <citation type="journal article" date="2019" name="Int. J. Syst. Evol. Microbiol.">
        <title>The Global Catalogue of Microorganisms (GCM) 10K type strain sequencing project: providing services to taxonomists for standard genome sequencing and annotation.</title>
        <authorList>
            <consortium name="The Broad Institute Genomics Platform"/>
            <consortium name="The Broad Institute Genome Sequencing Center for Infectious Disease"/>
            <person name="Wu L."/>
            <person name="Ma J."/>
        </authorList>
    </citation>
    <scope>NUCLEOTIDE SEQUENCE [LARGE SCALE GENOMIC DNA]</scope>
    <source>
        <strain evidence="2">ICMP 6774ER</strain>
    </source>
</reference>
<sequence>MTSARYGYGLGWFAIAAMLVDLPSVMAINQCAGSLTMISIRDSFRPVNPTRRVRAVTIAAMAVAVRANAQPVGEERFNAFCGNLAYLLSW</sequence>
<gene>
    <name evidence="1" type="ORF">ACFSKW_28190</name>
</gene>
<evidence type="ECO:0000313" key="1">
    <source>
        <dbReference type="EMBL" id="MFD1935362.1"/>
    </source>
</evidence>
<dbReference type="EMBL" id="JBHUFV010000043">
    <property type="protein sequence ID" value="MFD1935362.1"/>
    <property type="molecule type" value="Genomic_DNA"/>
</dbReference>
<keyword evidence="2" id="KW-1185">Reference proteome</keyword>
<evidence type="ECO:0000313" key="2">
    <source>
        <dbReference type="Proteomes" id="UP001597368"/>
    </source>
</evidence>
<name>A0ABW4T1Z1_9ACTN</name>
<accession>A0ABW4T1Z1</accession>
<comment type="caution">
    <text evidence="1">The sequence shown here is derived from an EMBL/GenBank/DDBJ whole genome shotgun (WGS) entry which is preliminary data.</text>
</comment>
<proteinExistence type="predicted"/>
<protein>
    <submittedName>
        <fullName evidence="1">Uncharacterized protein</fullName>
    </submittedName>
</protein>
<dbReference type="Proteomes" id="UP001597368">
    <property type="component" value="Unassembled WGS sequence"/>
</dbReference>
<organism evidence="1 2">
    <name type="scientific">Nonomuraea mangrovi</name>
    <dbReference type="NCBI Taxonomy" id="2316207"/>
    <lineage>
        <taxon>Bacteria</taxon>
        <taxon>Bacillati</taxon>
        <taxon>Actinomycetota</taxon>
        <taxon>Actinomycetes</taxon>
        <taxon>Streptosporangiales</taxon>
        <taxon>Streptosporangiaceae</taxon>
        <taxon>Nonomuraea</taxon>
    </lineage>
</organism>